<evidence type="ECO:0000313" key="1">
    <source>
        <dbReference type="EMBL" id="VDN15415.1"/>
    </source>
</evidence>
<dbReference type="Proteomes" id="UP000281553">
    <property type="component" value="Unassembled WGS sequence"/>
</dbReference>
<protein>
    <submittedName>
        <fullName evidence="1">Uncharacterized protein</fullName>
    </submittedName>
</protein>
<dbReference type="EMBL" id="UYRU01062437">
    <property type="protein sequence ID" value="VDN15415.1"/>
    <property type="molecule type" value="Genomic_DNA"/>
</dbReference>
<sequence>MAQYQMAALYRTIDWSDAEPIYAYWRGLVAELGDEVTWTEDRRMLVYGFNAHDRQMFLDSVMRQVIVSRLLTV</sequence>
<name>A0A3P7LEU2_DIBLA</name>
<organism evidence="1 2">
    <name type="scientific">Dibothriocephalus latus</name>
    <name type="common">Fish tapeworm</name>
    <name type="synonym">Diphyllobothrium latum</name>
    <dbReference type="NCBI Taxonomy" id="60516"/>
    <lineage>
        <taxon>Eukaryota</taxon>
        <taxon>Metazoa</taxon>
        <taxon>Spiralia</taxon>
        <taxon>Lophotrochozoa</taxon>
        <taxon>Platyhelminthes</taxon>
        <taxon>Cestoda</taxon>
        <taxon>Eucestoda</taxon>
        <taxon>Diphyllobothriidea</taxon>
        <taxon>Diphyllobothriidae</taxon>
        <taxon>Dibothriocephalus</taxon>
    </lineage>
</organism>
<gene>
    <name evidence="1" type="ORF">DILT_LOCUS11246</name>
</gene>
<reference evidence="1 2" key="1">
    <citation type="submission" date="2018-11" db="EMBL/GenBank/DDBJ databases">
        <authorList>
            <consortium name="Pathogen Informatics"/>
        </authorList>
    </citation>
    <scope>NUCLEOTIDE SEQUENCE [LARGE SCALE GENOMIC DNA]</scope>
</reference>
<dbReference type="AlphaFoldDB" id="A0A3P7LEU2"/>
<proteinExistence type="predicted"/>
<keyword evidence="2" id="KW-1185">Reference proteome</keyword>
<evidence type="ECO:0000313" key="2">
    <source>
        <dbReference type="Proteomes" id="UP000281553"/>
    </source>
</evidence>
<accession>A0A3P7LEU2</accession>